<proteinExistence type="predicted"/>
<dbReference type="eggNOG" id="ENOG5032S1Q">
    <property type="taxonomic scope" value="Bacteria"/>
</dbReference>
<protein>
    <recommendedName>
        <fullName evidence="3">Helix-turn-helix domain-containing protein</fullName>
    </recommendedName>
</protein>
<dbReference type="KEGG" id="mic:Mic7113_6589"/>
<dbReference type="EMBL" id="CP003633">
    <property type="protein sequence ID" value="AFZ22162.1"/>
    <property type="molecule type" value="Genomic_DNA"/>
</dbReference>
<keyword evidence="1" id="KW-0614">Plasmid</keyword>
<dbReference type="Proteomes" id="UP000010471">
    <property type="component" value="Plasmid pMIC7113.03"/>
</dbReference>
<organism evidence="1 2">
    <name type="scientific">Allocoleopsis franciscana PCC 7113</name>
    <dbReference type="NCBI Taxonomy" id="1173027"/>
    <lineage>
        <taxon>Bacteria</taxon>
        <taxon>Bacillati</taxon>
        <taxon>Cyanobacteriota</taxon>
        <taxon>Cyanophyceae</taxon>
        <taxon>Coleofasciculales</taxon>
        <taxon>Coleofasciculaceae</taxon>
        <taxon>Allocoleopsis</taxon>
        <taxon>Allocoleopsis franciscana</taxon>
    </lineage>
</organism>
<dbReference type="AlphaFoldDB" id="K9WRJ0"/>
<dbReference type="OrthoDB" id="532665at2"/>
<gene>
    <name evidence="1" type="ORF">Mic7113_6589</name>
</gene>
<evidence type="ECO:0008006" key="3">
    <source>
        <dbReference type="Google" id="ProtNLM"/>
    </source>
</evidence>
<accession>K9WRJ0</accession>
<evidence type="ECO:0000313" key="1">
    <source>
        <dbReference type="EMBL" id="AFZ22162.1"/>
    </source>
</evidence>
<sequence>MSNPRSLTQRELDLIELYSHCELGMTPRQFYAKWQVTYELIAAICSRSLSTVSSWFSRGGNYRRPTPNDLRHLALMDFLLEHEISDELFSLLCRPWESQK</sequence>
<reference evidence="1 2" key="1">
    <citation type="submission" date="2012-06" db="EMBL/GenBank/DDBJ databases">
        <title>Finished plasmid 3 of genome of Microcoleus sp. PCC 7113.</title>
        <authorList>
            <consortium name="US DOE Joint Genome Institute"/>
            <person name="Gugger M."/>
            <person name="Coursin T."/>
            <person name="Rippka R."/>
            <person name="Tandeau De Marsac N."/>
            <person name="Huntemann M."/>
            <person name="Wei C.-L."/>
            <person name="Han J."/>
            <person name="Detter J.C."/>
            <person name="Han C."/>
            <person name="Tapia R."/>
            <person name="Chen A."/>
            <person name="Kyrpides N."/>
            <person name="Mavromatis K."/>
            <person name="Markowitz V."/>
            <person name="Szeto E."/>
            <person name="Ivanova N."/>
            <person name="Pagani I."/>
            <person name="Pati A."/>
            <person name="Goodwin L."/>
            <person name="Nordberg H.P."/>
            <person name="Cantor M.N."/>
            <person name="Hua S.X."/>
            <person name="Woyke T."/>
            <person name="Kerfeld C.A."/>
        </authorList>
    </citation>
    <scope>NUCLEOTIDE SEQUENCE [LARGE SCALE GENOMIC DNA]</scope>
    <source>
        <strain evidence="1 2">PCC 7113</strain>
        <plasmid evidence="1 2">pMIC7113.03</plasmid>
    </source>
</reference>
<evidence type="ECO:0000313" key="2">
    <source>
        <dbReference type="Proteomes" id="UP000010471"/>
    </source>
</evidence>
<name>K9WRJ0_9CYAN</name>
<keyword evidence="2" id="KW-1185">Reference proteome</keyword>
<geneLocation type="plasmid" evidence="1 2">
    <name>pMIC7113.03</name>
</geneLocation>
<dbReference type="PATRIC" id="fig|1173027.3.peg.7296"/>
<dbReference type="RefSeq" id="WP_015186221.1">
    <property type="nucleotide sequence ID" value="NC_019740.1"/>
</dbReference>
<dbReference type="HOGENOM" id="CLU_155840_0_0_3"/>